<keyword evidence="13" id="KW-1185">Reference proteome</keyword>
<dbReference type="EC" id="3.4.24.70" evidence="8"/>
<protein>
    <recommendedName>
        <fullName evidence="8">oligopeptidase A</fullName>
        <ecNumber evidence="8">3.4.24.70</ecNumber>
    </recommendedName>
</protein>
<feature type="domain" description="Oligopeptidase A N-terminal" evidence="11">
    <location>
        <begin position="26"/>
        <end position="145"/>
    </location>
</feature>
<dbReference type="AlphaFoldDB" id="A0A7G5EIN9"/>
<dbReference type="FunFam" id="3.40.390.10:FF:000009">
    <property type="entry name" value="Oligopeptidase A"/>
    <property type="match status" value="1"/>
</dbReference>
<evidence type="ECO:0000313" key="12">
    <source>
        <dbReference type="EMBL" id="QMV73864.1"/>
    </source>
</evidence>
<keyword evidence="3 9" id="KW-0479">Metal-binding</keyword>
<dbReference type="GO" id="GO:0006508">
    <property type="term" value="P:proteolysis"/>
    <property type="evidence" value="ECO:0007669"/>
    <property type="project" value="UniProtKB-KW"/>
</dbReference>
<comment type="similarity">
    <text evidence="1 9">Belongs to the peptidase M3 family.</text>
</comment>
<proteinExistence type="inferred from homology"/>
<feature type="domain" description="Peptidase M3A/M3B catalytic" evidence="10">
    <location>
        <begin position="218"/>
        <end position="678"/>
    </location>
</feature>
<dbReference type="RefSeq" id="WP_182322960.1">
    <property type="nucleotide sequence ID" value="NZ_CP058554.1"/>
</dbReference>
<keyword evidence="4 9" id="KW-0378">Hydrolase</keyword>
<dbReference type="GO" id="GO:0046872">
    <property type="term" value="F:metal ion binding"/>
    <property type="evidence" value="ECO:0007669"/>
    <property type="project" value="UniProtKB-UniRule"/>
</dbReference>
<comment type="catalytic activity">
    <reaction evidence="7">
        <text>Hydrolysis of oligopeptides, with broad specificity. Gly or Ala commonly occur as P1 or P1' residues, but more distant residues are also important, as is shown by the fact that Z-Gly-Pro-Gly-|-Gly-Pro-Ala is cleaved, but not Z-(Gly)(5).</text>
        <dbReference type="EC" id="3.4.24.70"/>
    </reaction>
</comment>
<evidence type="ECO:0000259" key="11">
    <source>
        <dbReference type="Pfam" id="PF19310"/>
    </source>
</evidence>
<dbReference type="SUPFAM" id="SSF55486">
    <property type="entry name" value="Metalloproteases ('zincins'), catalytic domain"/>
    <property type="match status" value="1"/>
</dbReference>
<reference evidence="12 13" key="1">
    <citation type="journal article" date="2020" name="G3 (Bethesda)">
        <title>CeMbio - The Caenorhabditis elegans Microbiome Resource.</title>
        <authorList>
            <person name="Dirksen P."/>
            <person name="Assie A."/>
            <person name="Zimmermann J."/>
            <person name="Zhang F."/>
            <person name="Tietje A.M."/>
            <person name="Marsh S.A."/>
            <person name="Felix M.A."/>
            <person name="Shapira M."/>
            <person name="Kaleta C."/>
            <person name="Schulenburg H."/>
            <person name="Samuel B."/>
        </authorList>
    </citation>
    <scope>NUCLEOTIDE SEQUENCE [LARGE SCALE GENOMIC DNA]</scope>
    <source>
        <strain evidence="12 13">BIGb0172</strain>
    </source>
</reference>
<dbReference type="Gene3D" id="1.10.1370.10">
    <property type="entry name" value="Neurolysin, domain 3"/>
    <property type="match status" value="1"/>
</dbReference>
<dbReference type="Gene3D" id="1.10.1370.40">
    <property type="match status" value="1"/>
</dbReference>
<organism evidence="12 13">
    <name type="scientific">Comamonas piscis</name>
    <dbReference type="NCBI Taxonomy" id="1562974"/>
    <lineage>
        <taxon>Bacteria</taxon>
        <taxon>Pseudomonadati</taxon>
        <taxon>Pseudomonadota</taxon>
        <taxon>Betaproteobacteria</taxon>
        <taxon>Burkholderiales</taxon>
        <taxon>Comamonadaceae</taxon>
        <taxon>Comamonas</taxon>
    </lineage>
</organism>
<dbReference type="CDD" id="cd06456">
    <property type="entry name" value="M3A_DCP"/>
    <property type="match status" value="1"/>
</dbReference>
<dbReference type="PANTHER" id="PTHR11804">
    <property type="entry name" value="PROTEASE M3 THIMET OLIGOPEPTIDASE-RELATED"/>
    <property type="match status" value="1"/>
</dbReference>
<dbReference type="GO" id="GO:0006518">
    <property type="term" value="P:peptide metabolic process"/>
    <property type="evidence" value="ECO:0007669"/>
    <property type="project" value="TreeGrafter"/>
</dbReference>
<evidence type="ECO:0000313" key="13">
    <source>
        <dbReference type="Proteomes" id="UP000515240"/>
    </source>
</evidence>
<sequence>MTNPLLDFSGLPRFDQVQPAHIAPAIDQLLSESETALKTVTAPDFPAQWNEIAKVLDVTTEKLGRAWGMVGHLNSVADTPELRAAYNAEMPKVTAFWTQLGADEALYAKYKAIDPATLNSEQKQAWDNAMRNFVLGGAELQGEARETYAALQEKSAIACQKYSENAMDSTDQFAYYAELDELAGVPQDVIQAARAAAEADGKPGYKLTLKIPSYLPVMQFAKSSVLREKLYRAYTTRASEFGDTKLDNTPLMVEILKIREQEAHLLGYPSFGELSVAPKMAQSSAQVMEFLQELASKAKPYGQKDVQDLRDYARTELGLDNPQAWDWGYIGEHLKEARYAFSEQELKQYFPAPKVLAGLFRIVETLFGVQIKGDLAPVWNQDVGFYRIERDGALVGQFYLDPPARNGKRGGAWMDDVRTRWLRPDNGELQTPIAHLVCNFAAGVDGKPALLTHDDVITLFHETGHGLHHMLTQVNERDVSGIGGVEWDAVELPSQFMENFCWEWEVLRHMTAHVDTGEPLPRALYDKMIAAKNFQSGMQTLRQIEFSLFDMRIHTELSGDGINADAIYGVMRDVRRQVAVLDQPDFNRMPNTFTHVFAGGYAAGYYSYKWAEVLSADAFASFEEAAKKRGSSDVVDPEVGQRYLHAILEAGGSRPAMESFKAFRGREPQLDALLRHQGMAEPLTV</sequence>
<keyword evidence="5 9" id="KW-0862">Zinc</keyword>
<name>A0A7G5EIN9_9BURK</name>
<dbReference type="InterPro" id="IPR045666">
    <property type="entry name" value="OpdA_N"/>
</dbReference>
<accession>A0A7G5EIN9</accession>
<dbReference type="InterPro" id="IPR034005">
    <property type="entry name" value="M3A_DCP"/>
</dbReference>
<dbReference type="InterPro" id="IPR024077">
    <property type="entry name" value="Neurolysin/TOP_dom2"/>
</dbReference>
<dbReference type="InterPro" id="IPR001567">
    <property type="entry name" value="Pept_M3A_M3B_dom"/>
</dbReference>
<keyword evidence="2 9" id="KW-0645">Protease</keyword>
<dbReference type="Gene3D" id="3.40.390.10">
    <property type="entry name" value="Collagenase (Catalytic Domain)"/>
    <property type="match status" value="1"/>
</dbReference>
<dbReference type="EMBL" id="CP058554">
    <property type="protein sequence ID" value="QMV73864.1"/>
    <property type="molecule type" value="Genomic_DNA"/>
</dbReference>
<dbReference type="Pfam" id="PF19310">
    <property type="entry name" value="TOP_N"/>
    <property type="match status" value="1"/>
</dbReference>
<dbReference type="GO" id="GO:0004222">
    <property type="term" value="F:metalloendopeptidase activity"/>
    <property type="evidence" value="ECO:0007669"/>
    <property type="project" value="UniProtKB-EC"/>
</dbReference>
<keyword evidence="6 9" id="KW-0482">Metalloprotease</keyword>
<evidence type="ECO:0000256" key="1">
    <source>
        <dbReference type="ARBA" id="ARBA00006040"/>
    </source>
</evidence>
<evidence type="ECO:0000256" key="4">
    <source>
        <dbReference type="ARBA" id="ARBA00022801"/>
    </source>
</evidence>
<dbReference type="Pfam" id="PF01432">
    <property type="entry name" value="Peptidase_M3"/>
    <property type="match status" value="1"/>
</dbReference>
<dbReference type="PANTHER" id="PTHR11804:SF84">
    <property type="entry name" value="SACCHAROLYSIN"/>
    <property type="match status" value="1"/>
</dbReference>
<gene>
    <name evidence="12" type="ORF">HS961_14045</name>
</gene>
<evidence type="ECO:0000256" key="6">
    <source>
        <dbReference type="ARBA" id="ARBA00023049"/>
    </source>
</evidence>
<dbReference type="InterPro" id="IPR024079">
    <property type="entry name" value="MetalloPept_cat_dom_sf"/>
</dbReference>
<evidence type="ECO:0000256" key="8">
    <source>
        <dbReference type="ARBA" id="ARBA00026100"/>
    </source>
</evidence>
<evidence type="ECO:0000256" key="2">
    <source>
        <dbReference type="ARBA" id="ARBA00022670"/>
    </source>
</evidence>
<evidence type="ECO:0000256" key="3">
    <source>
        <dbReference type="ARBA" id="ARBA00022723"/>
    </source>
</evidence>
<dbReference type="GO" id="GO:0005829">
    <property type="term" value="C:cytosol"/>
    <property type="evidence" value="ECO:0007669"/>
    <property type="project" value="UniProtKB-ARBA"/>
</dbReference>
<dbReference type="KEGG" id="cpis:HS961_14045"/>
<evidence type="ECO:0000256" key="9">
    <source>
        <dbReference type="RuleBase" id="RU003435"/>
    </source>
</evidence>
<dbReference type="Proteomes" id="UP000515240">
    <property type="component" value="Chromosome"/>
</dbReference>
<evidence type="ECO:0000259" key="10">
    <source>
        <dbReference type="Pfam" id="PF01432"/>
    </source>
</evidence>
<evidence type="ECO:0000256" key="5">
    <source>
        <dbReference type="ARBA" id="ARBA00022833"/>
    </source>
</evidence>
<comment type="cofactor">
    <cofactor evidence="9">
        <name>Zn(2+)</name>
        <dbReference type="ChEBI" id="CHEBI:29105"/>
    </cofactor>
    <text evidence="9">Binds 1 zinc ion.</text>
</comment>
<dbReference type="InterPro" id="IPR045090">
    <property type="entry name" value="Pept_M3A_M3B"/>
</dbReference>
<evidence type="ECO:0000256" key="7">
    <source>
        <dbReference type="ARBA" id="ARBA00024603"/>
    </source>
</evidence>